<name>A0A811Y119_NYCPR</name>
<dbReference type="Proteomes" id="UP000645828">
    <property type="component" value="Unassembled WGS sequence"/>
</dbReference>
<evidence type="ECO:0000313" key="5">
    <source>
        <dbReference type="EMBL" id="CAD7670527.1"/>
    </source>
</evidence>
<dbReference type="SUPFAM" id="SSF54686">
    <property type="entry name" value="Ribosomal protein L16p/L10e"/>
    <property type="match status" value="1"/>
</dbReference>
<dbReference type="Gene3D" id="3.30.60.300">
    <property type="match status" value="1"/>
</dbReference>
<dbReference type="GO" id="GO:0003735">
    <property type="term" value="F:structural constituent of ribosome"/>
    <property type="evidence" value="ECO:0007669"/>
    <property type="project" value="InterPro"/>
</dbReference>
<dbReference type="GO" id="GO:0005840">
    <property type="term" value="C:ribosome"/>
    <property type="evidence" value="ECO:0007669"/>
    <property type="project" value="UniProtKB-KW"/>
</dbReference>
<reference evidence="5" key="1">
    <citation type="submission" date="2020-12" db="EMBL/GenBank/DDBJ databases">
        <authorList>
            <consortium name="Molecular Ecology Group"/>
        </authorList>
    </citation>
    <scope>NUCLEOTIDE SEQUENCE</scope>
    <source>
        <strain evidence="5">TBG_1078</strain>
    </source>
</reference>
<evidence type="ECO:0000256" key="2">
    <source>
        <dbReference type="ARBA" id="ARBA00022980"/>
    </source>
</evidence>
<keyword evidence="6" id="KW-1185">Reference proteome</keyword>
<gene>
    <name evidence="5" type="ORF">NYPRO_LOCUS3322</name>
</gene>
<accession>A0A811Y119</accession>
<protein>
    <submittedName>
        <fullName evidence="5">(raccoon dog) hypothetical protein</fullName>
    </submittedName>
</protein>
<evidence type="ECO:0000256" key="4">
    <source>
        <dbReference type="SAM" id="SignalP"/>
    </source>
</evidence>
<dbReference type="FunFam" id="3.30.60.300:FF:000001">
    <property type="entry name" value="60S ribosomal protein L10"/>
    <property type="match status" value="1"/>
</dbReference>
<dbReference type="GO" id="GO:1990904">
    <property type="term" value="C:ribonucleoprotein complex"/>
    <property type="evidence" value="ECO:0007669"/>
    <property type="project" value="UniProtKB-KW"/>
</dbReference>
<dbReference type="PANTHER" id="PTHR11726">
    <property type="entry name" value="60S RIBOSOMAL PROTEIN L10"/>
    <property type="match status" value="1"/>
</dbReference>
<proteinExistence type="inferred from homology"/>
<comment type="caution">
    <text evidence="5">The sequence shown here is derived from an EMBL/GenBank/DDBJ whole genome shotgun (WGS) entry which is preliminary data.</text>
</comment>
<dbReference type="InterPro" id="IPR001197">
    <property type="entry name" value="Ribosomal_uL16_euk_arch"/>
</dbReference>
<keyword evidence="2" id="KW-0689">Ribosomal protein</keyword>
<evidence type="ECO:0000313" key="6">
    <source>
        <dbReference type="Proteomes" id="UP000645828"/>
    </source>
</evidence>
<comment type="similarity">
    <text evidence="1">Belongs to the universal ribosomal protein uL16 family.</text>
</comment>
<dbReference type="InterPro" id="IPR036920">
    <property type="entry name" value="Ribosomal_uL16_sf"/>
</dbReference>
<dbReference type="InterPro" id="IPR047873">
    <property type="entry name" value="Ribosomal_uL16"/>
</dbReference>
<evidence type="ECO:0000256" key="3">
    <source>
        <dbReference type="ARBA" id="ARBA00023274"/>
    </source>
</evidence>
<organism evidence="5 6">
    <name type="scientific">Nyctereutes procyonoides</name>
    <name type="common">Raccoon dog</name>
    <name type="synonym">Canis procyonoides</name>
    <dbReference type="NCBI Taxonomy" id="34880"/>
    <lineage>
        <taxon>Eukaryota</taxon>
        <taxon>Metazoa</taxon>
        <taxon>Chordata</taxon>
        <taxon>Craniata</taxon>
        <taxon>Vertebrata</taxon>
        <taxon>Euteleostomi</taxon>
        <taxon>Mammalia</taxon>
        <taxon>Eutheria</taxon>
        <taxon>Laurasiatheria</taxon>
        <taxon>Carnivora</taxon>
        <taxon>Caniformia</taxon>
        <taxon>Canidae</taxon>
        <taxon>Nyctereutes</taxon>
    </lineage>
</organism>
<evidence type="ECO:0000256" key="1">
    <source>
        <dbReference type="ARBA" id="ARBA00008931"/>
    </source>
</evidence>
<sequence length="147" mass="16727">MAANSSLLGSVYSLLIVWVALRDLEDCPFQWILRSTSCYLQSRLQTGVWGAFGKPQGRVARVLIGQAIVSIHTKLQNKEHMIEAVHRVKFKFPGLQNMHISKKWGFTEFYADEFEDIMAERQLILDGCAVKHIPNCGPLDKWKALHS</sequence>
<keyword evidence="3" id="KW-0687">Ribonucleoprotein</keyword>
<dbReference type="EMBL" id="CAJHUB010000658">
    <property type="protein sequence ID" value="CAD7670527.1"/>
    <property type="molecule type" value="Genomic_DNA"/>
</dbReference>
<keyword evidence="4" id="KW-0732">Signal</keyword>
<dbReference type="AlphaFoldDB" id="A0A811Y119"/>
<feature type="chain" id="PRO_5032705956" evidence="4">
    <location>
        <begin position="23"/>
        <end position="147"/>
    </location>
</feature>
<dbReference type="Gene3D" id="3.90.1170.10">
    <property type="entry name" value="Ribosomal protein L10e/L16"/>
    <property type="match status" value="1"/>
</dbReference>
<dbReference type="Pfam" id="PF00252">
    <property type="entry name" value="Ribosomal_L16"/>
    <property type="match status" value="1"/>
</dbReference>
<feature type="signal peptide" evidence="4">
    <location>
        <begin position="1"/>
        <end position="22"/>
    </location>
</feature>
<dbReference type="GO" id="GO:0006412">
    <property type="term" value="P:translation"/>
    <property type="evidence" value="ECO:0007669"/>
    <property type="project" value="InterPro"/>
</dbReference>